<name>A0A3N0HY13_9FIRM</name>
<reference evidence="7 8" key="1">
    <citation type="submission" date="2018-11" db="EMBL/GenBank/DDBJ databases">
        <title>Clostridium sp. nov., a member of the family Erysipelotrichaceae isolated from pig faeces.</title>
        <authorList>
            <person name="Chang Y.-H."/>
        </authorList>
    </citation>
    <scope>NUCLEOTIDE SEQUENCE [LARGE SCALE GENOMIC DNA]</scope>
    <source>
        <strain evidence="7 8">YH-panp20</strain>
    </source>
</reference>
<feature type="transmembrane region" description="Helical" evidence="6">
    <location>
        <begin position="221"/>
        <end position="241"/>
    </location>
</feature>
<evidence type="ECO:0000313" key="8">
    <source>
        <dbReference type="Proteomes" id="UP000276568"/>
    </source>
</evidence>
<keyword evidence="4 6" id="KW-1133">Transmembrane helix</keyword>
<feature type="transmembrane region" description="Helical" evidence="6">
    <location>
        <begin position="34"/>
        <end position="55"/>
    </location>
</feature>
<proteinExistence type="predicted"/>
<evidence type="ECO:0000256" key="2">
    <source>
        <dbReference type="ARBA" id="ARBA00022475"/>
    </source>
</evidence>
<evidence type="ECO:0000256" key="4">
    <source>
        <dbReference type="ARBA" id="ARBA00022989"/>
    </source>
</evidence>
<feature type="transmembrane region" description="Helical" evidence="6">
    <location>
        <begin position="188"/>
        <end position="209"/>
    </location>
</feature>
<dbReference type="RefSeq" id="WP_128520678.1">
    <property type="nucleotide sequence ID" value="NZ_JALFCT010000015.1"/>
</dbReference>
<feature type="transmembrane region" description="Helical" evidence="6">
    <location>
        <begin position="271"/>
        <end position="297"/>
    </location>
</feature>
<dbReference type="GO" id="GO:0005886">
    <property type="term" value="C:plasma membrane"/>
    <property type="evidence" value="ECO:0007669"/>
    <property type="project" value="UniProtKB-SubCell"/>
</dbReference>
<feature type="transmembrane region" description="Helical" evidence="6">
    <location>
        <begin position="7"/>
        <end position="28"/>
    </location>
</feature>
<keyword evidence="2" id="KW-1003">Cell membrane</keyword>
<feature type="transmembrane region" description="Helical" evidence="6">
    <location>
        <begin position="379"/>
        <end position="400"/>
    </location>
</feature>
<accession>A0A3N0HY13</accession>
<feature type="transmembrane region" description="Helical" evidence="6">
    <location>
        <begin position="343"/>
        <end position="367"/>
    </location>
</feature>
<keyword evidence="5 6" id="KW-0472">Membrane</keyword>
<dbReference type="OrthoDB" id="1806975at2"/>
<keyword evidence="8" id="KW-1185">Reference proteome</keyword>
<sequence length="469" mass="50340">MAERKLGLPSAIATGVGLIVATSCLMSLGQGTSALGTGFIIAMILACAINILTALSMAELNALMPNLTGGLAQYTLAGMGPFVTILTMVGGYLVCQMIAGSVESAMFGNAIISVFSTNIPASAFSIGMLIVLIITNLHGVDIFAKVQNVVAYVLIGSLMIMGFIGASGLSSHPMVSQPANLATSSSDILGYLGLAFFLFIGCEFVIPIAKNVKNERRNVPLGMVLSLVIILVMQILVVVGMTKYVPYAQLGKSAAPHILYGHALLGMLGSYWMILVSALAVISTVNSAINAFSFMCAGMAKINLLPTFFLKTNKHGSYYIGVLLIGILEICANLFGLSESSSLTFMISVAIVFWMVSYIVSDINVIIFRFRLPKAPRTFKVPGGILLPIISAIGTTMMIWNIDGNPATRNLIFAIDGLIFVLLAIYSVIWCKVRFKRPLFKPLEISEVMAMEHPLYLVAHRQKQQKEEE</sequence>
<organism evidence="7 8">
    <name type="scientific">Absicoccus porci</name>
    <dbReference type="NCBI Taxonomy" id="2486576"/>
    <lineage>
        <taxon>Bacteria</taxon>
        <taxon>Bacillati</taxon>
        <taxon>Bacillota</taxon>
        <taxon>Erysipelotrichia</taxon>
        <taxon>Erysipelotrichales</taxon>
        <taxon>Erysipelotrichaceae</taxon>
        <taxon>Absicoccus</taxon>
    </lineage>
</organism>
<dbReference type="InterPro" id="IPR002293">
    <property type="entry name" value="AA/rel_permease1"/>
</dbReference>
<dbReference type="Pfam" id="PF13520">
    <property type="entry name" value="AA_permease_2"/>
    <property type="match status" value="1"/>
</dbReference>
<feature type="transmembrane region" description="Helical" evidence="6">
    <location>
        <begin position="76"/>
        <end position="99"/>
    </location>
</feature>
<feature type="transmembrane region" description="Helical" evidence="6">
    <location>
        <begin position="119"/>
        <end position="137"/>
    </location>
</feature>
<evidence type="ECO:0000256" key="1">
    <source>
        <dbReference type="ARBA" id="ARBA00004651"/>
    </source>
</evidence>
<dbReference type="PANTHER" id="PTHR42770:SF12">
    <property type="entry name" value="AMINO ACID TRANSPORTER"/>
    <property type="match status" value="1"/>
</dbReference>
<dbReference type="AlphaFoldDB" id="A0A3N0HY13"/>
<feature type="transmembrane region" description="Helical" evidence="6">
    <location>
        <begin position="412"/>
        <end position="431"/>
    </location>
</feature>
<dbReference type="Proteomes" id="UP000276568">
    <property type="component" value="Unassembled WGS sequence"/>
</dbReference>
<evidence type="ECO:0000256" key="3">
    <source>
        <dbReference type="ARBA" id="ARBA00022692"/>
    </source>
</evidence>
<gene>
    <name evidence="7" type="ORF">EDX97_08150</name>
</gene>
<dbReference type="PANTHER" id="PTHR42770">
    <property type="entry name" value="AMINO ACID TRANSPORTER-RELATED"/>
    <property type="match status" value="1"/>
</dbReference>
<dbReference type="Gene3D" id="1.20.1740.10">
    <property type="entry name" value="Amino acid/polyamine transporter I"/>
    <property type="match status" value="1"/>
</dbReference>
<dbReference type="PIRSF" id="PIRSF006060">
    <property type="entry name" value="AA_transporter"/>
    <property type="match status" value="1"/>
</dbReference>
<keyword evidence="3 6" id="KW-0812">Transmembrane</keyword>
<comment type="subcellular location">
    <subcellularLocation>
        <location evidence="1">Cell membrane</location>
        <topology evidence="1">Multi-pass membrane protein</topology>
    </subcellularLocation>
</comment>
<protein>
    <submittedName>
        <fullName evidence="7">APC family permease</fullName>
    </submittedName>
</protein>
<dbReference type="GO" id="GO:0022857">
    <property type="term" value="F:transmembrane transporter activity"/>
    <property type="evidence" value="ECO:0007669"/>
    <property type="project" value="InterPro"/>
</dbReference>
<evidence type="ECO:0000313" key="7">
    <source>
        <dbReference type="EMBL" id="RNM29604.1"/>
    </source>
</evidence>
<evidence type="ECO:0000256" key="5">
    <source>
        <dbReference type="ARBA" id="ARBA00023136"/>
    </source>
</evidence>
<feature type="transmembrane region" description="Helical" evidence="6">
    <location>
        <begin position="318"/>
        <end position="337"/>
    </location>
</feature>
<dbReference type="InterPro" id="IPR050367">
    <property type="entry name" value="APC_superfamily"/>
</dbReference>
<comment type="caution">
    <text evidence="7">The sequence shown here is derived from an EMBL/GenBank/DDBJ whole genome shotgun (WGS) entry which is preliminary data.</text>
</comment>
<feature type="transmembrane region" description="Helical" evidence="6">
    <location>
        <begin position="149"/>
        <end position="168"/>
    </location>
</feature>
<dbReference type="PROSITE" id="PS51257">
    <property type="entry name" value="PROKAR_LIPOPROTEIN"/>
    <property type="match status" value="1"/>
</dbReference>
<evidence type="ECO:0000256" key="6">
    <source>
        <dbReference type="SAM" id="Phobius"/>
    </source>
</evidence>
<dbReference type="EMBL" id="RJQC01000003">
    <property type="protein sequence ID" value="RNM29604.1"/>
    <property type="molecule type" value="Genomic_DNA"/>
</dbReference>